<evidence type="ECO:0000313" key="5">
    <source>
        <dbReference type="Proteomes" id="UP000235114"/>
    </source>
</evidence>
<name>A0A2N5GJ13_9BACI</name>
<dbReference type="Proteomes" id="UP000235114">
    <property type="component" value="Unassembled WGS sequence"/>
</dbReference>
<organism evidence="2 4">
    <name type="scientific">Bacillus canaveralius</name>
    <dbReference type="NCBI Taxonomy" id="1403243"/>
    <lineage>
        <taxon>Bacteria</taxon>
        <taxon>Bacillati</taxon>
        <taxon>Bacillota</taxon>
        <taxon>Bacilli</taxon>
        <taxon>Bacillales</taxon>
        <taxon>Bacillaceae</taxon>
        <taxon>Bacillus</taxon>
    </lineage>
</organism>
<dbReference type="Gene3D" id="3.40.50.1110">
    <property type="entry name" value="SGNH hydrolase"/>
    <property type="match status" value="1"/>
</dbReference>
<dbReference type="Proteomes" id="UP000234951">
    <property type="component" value="Unassembled WGS sequence"/>
</dbReference>
<dbReference type="Pfam" id="PF13472">
    <property type="entry name" value="Lipase_GDSL_2"/>
    <property type="match status" value="1"/>
</dbReference>
<comment type="caution">
    <text evidence="2">The sequence shown here is derived from an EMBL/GenBank/DDBJ whole genome shotgun (WGS) entry which is preliminary data.</text>
</comment>
<dbReference type="AlphaFoldDB" id="A0A2N5GJ13"/>
<reference evidence="2 4" key="1">
    <citation type="submission" date="2017-11" db="EMBL/GenBank/DDBJ databases">
        <title>Comparitive Functional Genomics of Dry Heat Resistant strains isolated from the Viking Spacecraft.</title>
        <authorList>
            <person name="Seuylemezian A."/>
            <person name="Cooper K."/>
            <person name="Vaishampayan P."/>
        </authorList>
    </citation>
    <scope>NUCLEOTIDE SEQUENCE [LARGE SCALE GENOMIC DNA]</scope>
    <source>
        <strain evidence="2 4">M4.6</strain>
    </source>
</reference>
<accession>A0A2N5GJ13</accession>
<dbReference type="SUPFAM" id="SSF52266">
    <property type="entry name" value="SGNH hydrolase"/>
    <property type="match status" value="1"/>
</dbReference>
<keyword evidence="2" id="KW-0378">Hydrolase</keyword>
<dbReference type="RefSeq" id="WP_101578416.1">
    <property type="nucleotide sequence ID" value="NZ_PGVA01000041.1"/>
</dbReference>
<proteinExistence type="predicted"/>
<dbReference type="Gene3D" id="2.60.120.260">
    <property type="entry name" value="Galactose-binding domain-like"/>
    <property type="match status" value="1"/>
</dbReference>
<evidence type="ECO:0000313" key="4">
    <source>
        <dbReference type="Proteomes" id="UP000234951"/>
    </source>
</evidence>
<dbReference type="EMBL" id="PGVA01000041">
    <property type="protein sequence ID" value="PLR81044.1"/>
    <property type="molecule type" value="Genomic_DNA"/>
</dbReference>
<dbReference type="InterPro" id="IPR036514">
    <property type="entry name" value="SGNH_hydro_sf"/>
</dbReference>
<keyword evidence="5" id="KW-1185">Reference proteome</keyword>
<evidence type="ECO:0000313" key="2">
    <source>
        <dbReference type="EMBL" id="PLR81044.1"/>
    </source>
</evidence>
<feature type="domain" description="SGNH hydrolase-type esterase" evidence="1">
    <location>
        <begin position="50"/>
        <end position="211"/>
    </location>
</feature>
<gene>
    <name evidence="2" type="ORF">CU635_16155</name>
    <name evidence="3" type="ORF">CVD25_06800</name>
</gene>
<dbReference type="EMBL" id="PGVD01000019">
    <property type="protein sequence ID" value="PLR98982.1"/>
    <property type="molecule type" value="Genomic_DNA"/>
</dbReference>
<evidence type="ECO:0000313" key="3">
    <source>
        <dbReference type="EMBL" id="PLR98982.1"/>
    </source>
</evidence>
<sequence length="362" mass="40936">MERKVIFTVLLFSGLYYMFYLAGSDTKADDKDNSSIYEKIAAGKDYQYLVVGDSIGRGAGAENQELTWFSQLEELIRNEFGGKGTRHAVVQSGATAFEGIFKLQNTRMPDRIDAAFIVFGENDRKYMDAGTFSAHYEKIVRHLIMHYPSAQIFTITENSLDQEEFAGEISKITEYYGAVNIDMRVPFRDSGLTVQQLTTDLVHPNGKGYRLYAEQLFKVMSSVQQKTGQQAELIKPLNPLPDIQLTEQSNYKEKKGFTFYNGLHVSTKQGDFIEYEFTGPELGVTVLRSEFGGLMDVYIDDAYHGSISTWWPIDKQRNLYIASGLGDRSHTVKFVVKDERSESNITNRADIAISSIIIAEKQ</sequence>
<dbReference type="CDD" id="cd00229">
    <property type="entry name" value="SGNH_hydrolase"/>
    <property type="match status" value="1"/>
</dbReference>
<reference evidence="3 5" key="2">
    <citation type="submission" date="2017-12" db="EMBL/GenBank/DDBJ databases">
        <title>Comparative Functional Genomics of Dry Heat Resistant strains isolated from the Viking Spacecraft.</title>
        <authorList>
            <person name="Seuylemezian A."/>
            <person name="Cooper K."/>
            <person name="Vaishampayan P."/>
        </authorList>
    </citation>
    <scope>NUCLEOTIDE SEQUENCE [LARGE SCALE GENOMIC DNA]</scope>
    <source>
        <strain evidence="3 5">ATCC 29669</strain>
    </source>
</reference>
<dbReference type="InterPro" id="IPR013830">
    <property type="entry name" value="SGNH_hydro"/>
</dbReference>
<protein>
    <submittedName>
        <fullName evidence="2">SGNH/GDSL hydrolase family protein</fullName>
    </submittedName>
</protein>
<dbReference type="OrthoDB" id="8233337at2"/>
<evidence type="ECO:0000259" key="1">
    <source>
        <dbReference type="Pfam" id="PF13472"/>
    </source>
</evidence>
<dbReference type="GO" id="GO:0016787">
    <property type="term" value="F:hydrolase activity"/>
    <property type="evidence" value="ECO:0007669"/>
    <property type="project" value="UniProtKB-KW"/>
</dbReference>